<protein>
    <submittedName>
        <fullName evidence="1">Extracellular solute-binding protein</fullName>
    </submittedName>
</protein>
<accession>A0ABV2VH95</accession>
<gene>
    <name evidence="1" type="ORF">ABZ071_09605</name>
</gene>
<proteinExistence type="predicted"/>
<sequence>MHPATSPTAGVPAGRNHRTPLTRRRFVRGLAAVALAAPLALGAAACGGDEAGDDGPVKLSVFWWGGDARAKLTEDALALYTKKHPDVTFEKTWQANQGYFDKLATLTAGGNPPDLFQIDDNYLAEYAGRSTTLDLTSFKDSGKLDVSKFPKSLWQYGVVDGKLAGVAAGENTQGLVYNKTLLRKNGLPEPTTGMTWEQHIAWAEQVAKKTKVPGTQDPSADYKAFWVWLRQQGKDLYSGKELGFTADDVTKWFELWKGTRDRGATPTPDVIHEGNATDITKQLVVTGKAATSWVWANQMPDLKKNTKDELGVVAYPGDPSAQWARASMYWSVFKGSKHKDVVVDVINFLTNDPEAVALLGTDRGLPSNLDLRAKVSETATDPAMKQSIQVESDLAQKFGESPQVPIKGHSKVRSELTKAAENAQYGRATPAQAAEQFLAACKSAIG</sequence>
<dbReference type="SUPFAM" id="SSF53850">
    <property type="entry name" value="Periplasmic binding protein-like II"/>
    <property type="match status" value="1"/>
</dbReference>
<evidence type="ECO:0000313" key="1">
    <source>
        <dbReference type="EMBL" id="MEU0152167.1"/>
    </source>
</evidence>
<dbReference type="InterPro" id="IPR006311">
    <property type="entry name" value="TAT_signal"/>
</dbReference>
<keyword evidence="2" id="KW-1185">Reference proteome</keyword>
<dbReference type="Pfam" id="PF01547">
    <property type="entry name" value="SBP_bac_1"/>
    <property type="match status" value="1"/>
</dbReference>
<dbReference type="EMBL" id="JBEXRX010000018">
    <property type="protein sequence ID" value="MEU0152167.1"/>
    <property type="molecule type" value="Genomic_DNA"/>
</dbReference>
<dbReference type="RefSeq" id="WP_355664147.1">
    <property type="nucleotide sequence ID" value="NZ_JBEXRX010000018.1"/>
</dbReference>
<dbReference type="PANTHER" id="PTHR43649:SF12">
    <property type="entry name" value="DIACETYLCHITOBIOSE BINDING PROTEIN DASA"/>
    <property type="match status" value="1"/>
</dbReference>
<comment type="caution">
    <text evidence="1">The sequence shown here is derived from an EMBL/GenBank/DDBJ whole genome shotgun (WGS) entry which is preliminary data.</text>
</comment>
<reference evidence="1 2" key="1">
    <citation type="submission" date="2024-06" db="EMBL/GenBank/DDBJ databases">
        <title>The Natural Products Discovery Center: Release of the First 8490 Sequenced Strains for Exploring Actinobacteria Biosynthetic Diversity.</title>
        <authorList>
            <person name="Kalkreuter E."/>
            <person name="Kautsar S.A."/>
            <person name="Yang D."/>
            <person name="Bader C.D."/>
            <person name="Teijaro C.N."/>
            <person name="Fluegel L."/>
            <person name="Davis C.M."/>
            <person name="Simpson J.R."/>
            <person name="Lauterbach L."/>
            <person name="Steele A.D."/>
            <person name="Gui C."/>
            <person name="Meng S."/>
            <person name="Li G."/>
            <person name="Viehrig K."/>
            <person name="Ye F."/>
            <person name="Su P."/>
            <person name="Kiefer A.F."/>
            <person name="Nichols A."/>
            <person name="Cepeda A.J."/>
            <person name="Yan W."/>
            <person name="Fan B."/>
            <person name="Jiang Y."/>
            <person name="Adhikari A."/>
            <person name="Zheng C.-J."/>
            <person name="Schuster L."/>
            <person name="Cowan T.M."/>
            <person name="Smanski M.J."/>
            <person name="Chevrette M.G."/>
            <person name="De Carvalho L.P.S."/>
            <person name="Shen B."/>
        </authorList>
    </citation>
    <scope>NUCLEOTIDE SEQUENCE [LARGE SCALE GENOMIC DNA]</scope>
    <source>
        <strain evidence="1 2">NPDC006286</strain>
    </source>
</reference>
<name>A0ABV2VH95_9ACTN</name>
<dbReference type="PANTHER" id="PTHR43649">
    <property type="entry name" value="ARABINOSE-BINDING PROTEIN-RELATED"/>
    <property type="match status" value="1"/>
</dbReference>
<dbReference type="PROSITE" id="PS51318">
    <property type="entry name" value="TAT"/>
    <property type="match status" value="1"/>
</dbReference>
<dbReference type="Gene3D" id="3.40.190.10">
    <property type="entry name" value="Periplasmic binding protein-like II"/>
    <property type="match status" value="2"/>
</dbReference>
<dbReference type="Proteomes" id="UP001550348">
    <property type="component" value="Unassembled WGS sequence"/>
</dbReference>
<dbReference type="InterPro" id="IPR050490">
    <property type="entry name" value="Bact_solute-bd_prot1"/>
</dbReference>
<organism evidence="1 2">
    <name type="scientific">Micromonospora fulviviridis</name>
    <dbReference type="NCBI Taxonomy" id="47860"/>
    <lineage>
        <taxon>Bacteria</taxon>
        <taxon>Bacillati</taxon>
        <taxon>Actinomycetota</taxon>
        <taxon>Actinomycetes</taxon>
        <taxon>Micromonosporales</taxon>
        <taxon>Micromonosporaceae</taxon>
        <taxon>Micromonospora</taxon>
    </lineage>
</organism>
<evidence type="ECO:0000313" key="2">
    <source>
        <dbReference type="Proteomes" id="UP001550348"/>
    </source>
</evidence>
<dbReference type="InterPro" id="IPR006059">
    <property type="entry name" value="SBP"/>
</dbReference>